<dbReference type="InterPro" id="IPR004995">
    <property type="entry name" value="Spore_Ger"/>
</dbReference>
<dbReference type="PANTHER" id="PTHR22550">
    <property type="entry name" value="SPORE GERMINATION PROTEIN"/>
    <property type="match status" value="1"/>
</dbReference>
<evidence type="ECO:0000313" key="4">
    <source>
        <dbReference type="EMBL" id="SHI13770.1"/>
    </source>
</evidence>
<feature type="transmembrane region" description="Helical" evidence="3">
    <location>
        <begin position="314"/>
        <end position="338"/>
    </location>
</feature>
<evidence type="ECO:0000256" key="1">
    <source>
        <dbReference type="ARBA" id="ARBA00005278"/>
    </source>
</evidence>
<dbReference type="Proteomes" id="UP000184241">
    <property type="component" value="Unassembled WGS sequence"/>
</dbReference>
<name>A0A1M5YPF3_9CLOT</name>
<keyword evidence="2 3" id="KW-0472">Membrane</keyword>
<evidence type="ECO:0000256" key="2">
    <source>
        <dbReference type="ARBA" id="ARBA00023136"/>
    </source>
</evidence>
<dbReference type="PIRSF" id="PIRSF005690">
    <property type="entry name" value="GerBA"/>
    <property type="match status" value="1"/>
</dbReference>
<evidence type="ECO:0000313" key="5">
    <source>
        <dbReference type="Proteomes" id="UP000184241"/>
    </source>
</evidence>
<organism evidence="4 5">
    <name type="scientific">Clostridium intestinale DSM 6191</name>
    <dbReference type="NCBI Taxonomy" id="1121320"/>
    <lineage>
        <taxon>Bacteria</taxon>
        <taxon>Bacillati</taxon>
        <taxon>Bacillota</taxon>
        <taxon>Clostridia</taxon>
        <taxon>Eubacteriales</taxon>
        <taxon>Clostridiaceae</taxon>
        <taxon>Clostridium</taxon>
    </lineage>
</organism>
<accession>A0A1M5YPF3</accession>
<dbReference type="GO" id="GO:0016020">
    <property type="term" value="C:membrane"/>
    <property type="evidence" value="ECO:0007669"/>
    <property type="project" value="InterPro"/>
</dbReference>
<gene>
    <name evidence="4" type="ORF">SAMN02745941_02196</name>
</gene>
<feature type="transmembrane region" description="Helical" evidence="3">
    <location>
        <begin position="278"/>
        <end position="302"/>
    </location>
</feature>
<protein>
    <submittedName>
        <fullName evidence="4">GerA spore germination protein</fullName>
    </submittedName>
</protein>
<dbReference type="AlphaFoldDB" id="A0A1M5YPF3"/>
<dbReference type="InterPro" id="IPR050768">
    <property type="entry name" value="UPF0353/GerABKA_families"/>
</dbReference>
<sequence length="469" mass="52715">MGVSYIEYVRERLNNTFDVKYREIKWHDNNIYIVYIESLCDSKFISEYIIAPIMTRGEDYDNVDDIKGRVIVSNSIAEAKGKEEIITSILTANAVIIFDDINRCLCCEVKGFPKRSIDIPITETVIKGPREGFSENIQDNISAIRRRIKSANLKIESVILGKESKTTVAIFYMEDKTPEELIKTVRDKINDISRNFKDEFIFDISSIEEGLRNKGTPFDTIGYTEKPDVAASKISEGRVLVMADGGSFAITAPYFFIENFQTTDDYTLNKFMANMARFLRWFSFGISTLLPGIYIALVTYHFKLVPSTFLLRMAVFRAGVPVPTVVELLYMIIFFQIIREAGVRLPQPIGPTLSIVGALILGDAAVNSGLASQVTVVVVAITSIASYLVPKVYVAIFTWNILIIIFSASLGLPGFYISFVLFVSHLASLTSCGYPYLYPLGTLKSFKYKDVIFRGDLDKISSNIFSEED</sequence>
<dbReference type="Pfam" id="PF03323">
    <property type="entry name" value="GerA"/>
    <property type="match status" value="1"/>
</dbReference>
<dbReference type="EMBL" id="FQXU01000006">
    <property type="protein sequence ID" value="SHI13770.1"/>
    <property type="molecule type" value="Genomic_DNA"/>
</dbReference>
<keyword evidence="3" id="KW-0812">Transmembrane</keyword>
<comment type="similarity">
    <text evidence="1">Belongs to the GerABKA family.</text>
</comment>
<reference evidence="4 5" key="1">
    <citation type="submission" date="2016-11" db="EMBL/GenBank/DDBJ databases">
        <authorList>
            <person name="Jaros S."/>
            <person name="Januszkiewicz K."/>
            <person name="Wedrychowicz H."/>
        </authorList>
    </citation>
    <scope>NUCLEOTIDE SEQUENCE [LARGE SCALE GENOMIC DNA]</scope>
    <source>
        <strain evidence="4 5">DSM 6191</strain>
    </source>
</reference>
<evidence type="ECO:0000256" key="3">
    <source>
        <dbReference type="SAM" id="Phobius"/>
    </source>
</evidence>
<dbReference type="GO" id="GO:0009847">
    <property type="term" value="P:spore germination"/>
    <property type="evidence" value="ECO:0007669"/>
    <property type="project" value="InterPro"/>
</dbReference>
<keyword evidence="3" id="KW-1133">Transmembrane helix</keyword>
<dbReference type="RefSeq" id="WP_073019395.1">
    <property type="nucleotide sequence ID" value="NZ_FQXU01000006.1"/>
</dbReference>
<dbReference type="PANTHER" id="PTHR22550:SF5">
    <property type="entry name" value="LEUCINE ZIPPER PROTEIN 4"/>
    <property type="match status" value="1"/>
</dbReference>
<proteinExistence type="inferred from homology"/>